<keyword evidence="6" id="KW-0597">Phosphoprotein</keyword>
<evidence type="ECO:0000256" key="2">
    <source>
        <dbReference type="ARBA" id="ARBA00009726"/>
    </source>
</evidence>
<evidence type="ECO:0000256" key="20">
    <source>
        <dbReference type="ARBA" id="ARBA00048007"/>
    </source>
</evidence>
<comment type="catalytic activity">
    <reaction evidence="16">
        <text>ATP + H2O + xenobioticSide 1 = ADP + phosphate + xenobioticSide 2.</text>
        <dbReference type="EC" id="7.6.2.2"/>
    </reaction>
</comment>
<dbReference type="GO" id="GO:0008559">
    <property type="term" value="F:ABC-type xenobiotic transporter activity"/>
    <property type="evidence" value="ECO:0007669"/>
    <property type="project" value="UniProtKB-EC"/>
</dbReference>
<dbReference type="EC" id="7.6.2.2" evidence="3"/>
<dbReference type="FunFam" id="3.40.50.300:FF:001090">
    <property type="entry name" value="ATP-binding cassette subfamily C member 10"/>
    <property type="match status" value="1"/>
</dbReference>
<feature type="transmembrane region" description="Helical" evidence="23">
    <location>
        <begin position="1116"/>
        <end position="1135"/>
    </location>
</feature>
<comment type="similarity">
    <text evidence="2">Belongs to the ABC transporter superfamily. ABCC family. Conjugate transporter (TC 3.A.1.208) subfamily.</text>
</comment>
<reference evidence="26" key="1">
    <citation type="journal article" date="2023" name="DNA Res.">
        <title>Chromosome-level genome assembly of Phrynocephalus forsythii using third-generation DNA sequencing and Hi-C analysis.</title>
        <authorList>
            <person name="Qi Y."/>
            <person name="Zhao W."/>
            <person name="Zhao Y."/>
            <person name="Niu C."/>
            <person name="Cao S."/>
            <person name="Zhang Y."/>
        </authorList>
    </citation>
    <scope>NUCLEOTIDE SEQUENCE</scope>
    <source>
        <tissue evidence="26">Muscle</tissue>
    </source>
</reference>
<dbReference type="InterPro" id="IPR017871">
    <property type="entry name" value="ABC_transporter-like_CS"/>
</dbReference>
<keyword evidence="10" id="KW-0067">ATP-binding</keyword>
<evidence type="ECO:0000256" key="4">
    <source>
        <dbReference type="ARBA" id="ARBA00022448"/>
    </source>
</evidence>
<organism evidence="26 27">
    <name type="scientific">Phrynocephalus forsythii</name>
    <dbReference type="NCBI Taxonomy" id="171643"/>
    <lineage>
        <taxon>Eukaryota</taxon>
        <taxon>Metazoa</taxon>
        <taxon>Chordata</taxon>
        <taxon>Craniata</taxon>
        <taxon>Vertebrata</taxon>
        <taxon>Euteleostomi</taxon>
        <taxon>Lepidosauria</taxon>
        <taxon>Squamata</taxon>
        <taxon>Bifurcata</taxon>
        <taxon>Unidentata</taxon>
        <taxon>Episquamata</taxon>
        <taxon>Toxicofera</taxon>
        <taxon>Iguania</taxon>
        <taxon>Acrodonta</taxon>
        <taxon>Agamidae</taxon>
        <taxon>Agaminae</taxon>
        <taxon>Phrynocephalus</taxon>
    </lineage>
</organism>
<dbReference type="PROSITE" id="PS50893">
    <property type="entry name" value="ABC_TRANSPORTER_2"/>
    <property type="match status" value="2"/>
</dbReference>
<comment type="catalytic activity">
    <reaction evidence="20">
        <text>an S-substituted glutathione(in) + ATP + H2O = an S-substituted glutathione(out) + ADP + phosphate + H(+)</text>
        <dbReference type="Rhea" id="RHEA:19121"/>
        <dbReference type="ChEBI" id="CHEBI:15377"/>
        <dbReference type="ChEBI" id="CHEBI:15378"/>
        <dbReference type="ChEBI" id="CHEBI:30616"/>
        <dbReference type="ChEBI" id="CHEBI:43474"/>
        <dbReference type="ChEBI" id="CHEBI:90779"/>
        <dbReference type="ChEBI" id="CHEBI:456216"/>
        <dbReference type="EC" id="7.6.2.3"/>
    </reaction>
    <physiologicalReaction direction="left-to-right" evidence="20">
        <dbReference type="Rhea" id="RHEA:19122"/>
    </physiologicalReaction>
</comment>
<dbReference type="InterPro" id="IPR027417">
    <property type="entry name" value="P-loop_NTPase"/>
</dbReference>
<feature type="transmembrane region" description="Helical" evidence="23">
    <location>
        <begin position="471"/>
        <end position="490"/>
    </location>
</feature>
<evidence type="ECO:0000256" key="5">
    <source>
        <dbReference type="ARBA" id="ARBA00022475"/>
    </source>
</evidence>
<feature type="domain" description="ABC transmembrane type-1" evidence="25">
    <location>
        <begin position="946"/>
        <end position="1260"/>
    </location>
</feature>
<feature type="transmembrane region" description="Helical" evidence="23">
    <location>
        <begin position="101"/>
        <end position="121"/>
    </location>
</feature>
<keyword evidence="7 23" id="KW-0812">Transmembrane</keyword>
<evidence type="ECO:0000256" key="17">
    <source>
        <dbReference type="ARBA" id="ARBA00034696"/>
    </source>
</evidence>
<dbReference type="SMART" id="SM00382">
    <property type="entry name" value="AAA"/>
    <property type="match status" value="2"/>
</dbReference>
<keyword evidence="27" id="KW-1185">Reference proteome</keyword>
<evidence type="ECO:0000256" key="9">
    <source>
        <dbReference type="ARBA" id="ARBA00022741"/>
    </source>
</evidence>
<comment type="subcellular location">
    <subcellularLocation>
        <location evidence="17">Basal cell membrane</location>
        <topology evidence="17">Multi-pass membrane protein</topology>
    </subcellularLocation>
    <subcellularLocation>
        <location evidence="1">Basolateral cell membrane</location>
        <topology evidence="1">Multi-pass membrane protein</topology>
    </subcellularLocation>
</comment>
<name>A0A9Q0Y1Z8_9SAUR</name>
<dbReference type="FunFam" id="1.20.1560.10:FF:000037">
    <property type="entry name" value="ATP-binding cassette subfamily C member 10"/>
    <property type="match status" value="1"/>
</dbReference>
<dbReference type="InterPro" id="IPR011527">
    <property type="entry name" value="ABC1_TM_dom"/>
</dbReference>
<evidence type="ECO:0000256" key="3">
    <source>
        <dbReference type="ARBA" id="ARBA00012191"/>
    </source>
</evidence>
<evidence type="ECO:0000256" key="7">
    <source>
        <dbReference type="ARBA" id="ARBA00022692"/>
    </source>
</evidence>
<evidence type="ECO:0000256" key="18">
    <source>
        <dbReference type="ARBA" id="ARBA00047523"/>
    </source>
</evidence>
<dbReference type="InterPro" id="IPR003439">
    <property type="entry name" value="ABC_transporter-like_ATP-bd"/>
</dbReference>
<dbReference type="GO" id="GO:0005524">
    <property type="term" value="F:ATP binding"/>
    <property type="evidence" value="ECO:0007669"/>
    <property type="project" value="UniProtKB-KW"/>
</dbReference>
<evidence type="ECO:0000259" key="24">
    <source>
        <dbReference type="PROSITE" id="PS50893"/>
    </source>
</evidence>
<dbReference type="CDD" id="cd18598">
    <property type="entry name" value="ABC_6TM_MRP7_D1_like"/>
    <property type="match status" value="1"/>
</dbReference>
<evidence type="ECO:0000256" key="19">
    <source>
        <dbReference type="ARBA" id="ARBA00047576"/>
    </source>
</evidence>
<keyword evidence="5" id="KW-1003">Cell membrane</keyword>
<feature type="transmembrane region" description="Helical" evidence="23">
    <location>
        <begin position="336"/>
        <end position="359"/>
    </location>
</feature>
<protein>
    <recommendedName>
        <fullName evidence="21">ATP-binding cassette sub-family C member 10</fullName>
        <ecNumber evidence="3">7.6.2.2</ecNumber>
        <ecNumber evidence="15">7.6.2.3</ecNumber>
    </recommendedName>
    <alternativeName>
        <fullName evidence="22">Multidrug resistance-associated protein 7</fullName>
    </alternativeName>
</protein>
<evidence type="ECO:0000256" key="22">
    <source>
        <dbReference type="ARBA" id="ARBA00082787"/>
    </source>
</evidence>
<dbReference type="InterPro" id="IPR003593">
    <property type="entry name" value="AAA+_ATPase"/>
</dbReference>
<feature type="transmembrane region" description="Helical" evidence="23">
    <location>
        <begin position="171"/>
        <end position="189"/>
    </location>
</feature>
<evidence type="ECO:0000256" key="8">
    <source>
        <dbReference type="ARBA" id="ARBA00022737"/>
    </source>
</evidence>
<evidence type="ECO:0000256" key="23">
    <source>
        <dbReference type="SAM" id="Phobius"/>
    </source>
</evidence>
<feature type="transmembrane region" description="Helical" evidence="23">
    <location>
        <begin position="557"/>
        <end position="578"/>
    </location>
</feature>
<dbReference type="PANTHER" id="PTHR24223:SF330">
    <property type="entry name" value="ATP-BINDING CASSETTE SUB-FAMILY C MEMBER 10"/>
    <property type="match status" value="1"/>
</dbReference>
<feature type="transmembrane region" description="Helical" evidence="23">
    <location>
        <begin position="590"/>
        <end position="608"/>
    </location>
</feature>
<feature type="domain" description="ABC transporter" evidence="24">
    <location>
        <begin position="648"/>
        <end position="884"/>
    </location>
</feature>
<dbReference type="Gene3D" id="1.20.1560.10">
    <property type="entry name" value="ABC transporter type 1, transmembrane domain"/>
    <property type="match status" value="2"/>
</dbReference>
<dbReference type="SUPFAM" id="SSF90123">
    <property type="entry name" value="ABC transporter transmembrane region"/>
    <property type="match status" value="2"/>
</dbReference>
<feature type="transmembrane region" description="Helical" evidence="23">
    <location>
        <begin position="70"/>
        <end position="89"/>
    </location>
</feature>
<evidence type="ECO:0000259" key="25">
    <source>
        <dbReference type="PROSITE" id="PS50929"/>
    </source>
</evidence>
<keyword evidence="14 23" id="KW-0472">Membrane</keyword>
<evidence type="ECO:0000256" key="13">
    <source>
        <dbReference type="ARBA" id="ARBA00023055"/>
    </source>
</evidence>
<feature type="transmembrane region" description="Helical" evidence="23">
    <location>
        <begin position="1091"/>
        <end position="1110"/>
    </location>
</feature>
<evidence type="ECO:0000256" key="11">
    <source>
        <dbReference type="ARBA" id="ARBA00022967"/>
    </source>
</evidence>
<keyword evidence="4" id="KW-0813">Transport</keyword>
<dbReference type="GO" id="GO:0006869">
    <property type="term" value="P:lipid transport"/>
    <property type="evidence" value="ECO:0007669"/>
    <property type="project" value="UniProtKB-KW"/>
</dbReference>
<dbReference type="PROSITE" id="PS50929">
    <property type="entry name" value="ABC_TM1F"/>
    <property type="match status" value="2"/>
</dbReference>
<dbReference type="Gene3D" id="3.40.50.300">
    <property type="entry name" value="P-loop containing nucleotide triphosphate hydrolases"/>
    <property type="match status" value="2"/>
</dbReference>
<feature type="transmembrane region" description="Helical" evidence="23">
    <location>
        <begin position="1027"/>
        <end position="1050"/>
    </location>
</feature>
<comment type="catalytic activity">
    <reaction evidence="19">
        <text>17beta-estradiol 17-O-(beta-D-glucuronate)(in) + ATP + H2O = 17beta-estradiol 17-O-(beta-D-glucuronate)(out) + ADP + phosphate + H(+)</text>
        <dbReference type="Rhea" id="RHEA:60128"/>
        <dbReference type="ChEBI" id="CHEBI:15377"/>
        <dbReference type="ChEBI" id="CHEBI:15378"/>
        <dbReference type="ChEBI" id="CHEBI:30616"/>
        <dbReference type="ChEBI" id="CHEBI:43474"/>
        <dbReference type="ChEBI" id="CHEBI:82961"/>
        <dbReference type="ChEBI" id="CHEBI:456216"/>
    </reaction>
    <physiologicalReaction direction="left-to-right" evidence="19">
        <dbReference type="Rhea" id="RHEA:60129"/>
    </physiologicalReaction>
</comment>
<gene>
    <name evidence="26" type="ORF">JRQ81_004197</name>
</gene>
<dbReference type="PANTHER" id="PTHR24223">
    <property type="entry name" value="ATP-BINDING CASSETTE SUB-FAMILY C"/>
    <property type="match status" value="1"/>
</dbReference>
<feature type="transmembrane region" description="Helical" evidence="23">
    <location>
        <begin position="133"/>
        <end position="151"/>
    </location>
</feature>
<evidence type="ECO:0000313" key="27">
    <source>
        <dbReference type="Proteomes" id="UP001142489"/>
    </source>
</evidence>
<proteinExistence type="inferred from homology"/>
<dbReference type="CDD" id="cd18605">
    <property type="entry name" value="ABC_6TM_MRP7_D2_like"/>
    <property type="match status" value="1"/>
</dbReference>
<sequence>MEEILANLCGTSPIDPLPLWVHDNIGHCFNQLILSILPHIILAVVSACYIGTPRLESHVIYRPGWKCRIAVSFVLAGLPIVDIITTTIWRQKLDPLYLDLLSDGIATLAWLTHGVALLALYKSPHSYRRGPTILLIFVLLTIPSLIITLGWRCQTQISDQHLQPLTIARLSILSFQLAFLCFYAVGYLIPVAGRQELCSINDSWQREPLITTSEISTPVWQRVAEDGESWLSRFSYAWMNPLMKRGSQWMLNQPQDVYQLPRQLQTERIREHFRSCWQEKAALIRGEEKTRLSTDKLFVHSEEDCSSPSHSHDTQKFVRLLSVLHRAFGLRYYSLGFLKMAGSLLGFSGPLLLNLLVSFMESEQEPLSHGLMYALGLFAGSFLGAILRNQFNYEISKMMLRVRTAVISAIYRKALCVSGSSLAGFTTGEIVNFMSTDTDRLVNFCLSFHELWSLPFQLAITLYLLYQQVGIAFLGGLALALLLVPINKLIANRVLANNKEMLRHKDARVKLMTEFLCGMRVIKFYAWEQHFGARVNSCRAQELKSLQALKYLDAICVYLWAALPVVVSIVIFITYVLLGHQLSATKVFTALALVGMVILPLNNFPWVLNGILEAKVSLDRIQHFLDLADQDLDAYYSKANPSDPSSALEMHHTMFSWSPASKENTEPHIPRGGSRLFIQDMVVPKGALVGVIGKVGCGKSSLLAAITGELRSQGQQVYIWDLDKGFGLATQEPWIQFTSIRENILFGKEYDDTLYQEVIKACALSDDLNILPAGDQTMVGESGVTLSGGQKARVALARAVYQEKEIYLLDDPLAAVDADVANHLMQQCIMGILRHKTRILCTHRTEFLERADILLLMDDGRILKQGTPMEILPLVQSAPNLRKMDKRKDKIPAEYSQEEDLEPEEEEPNPVNNLLKQEEEKKEGAVAFQVYKAYWLAVGSCLTLSILLSLLLMQASRNVSDWWLSNWISNLPHTENASASNLSILTNSQLLLFSHGGLVSPVLASLSPNGTSDVNFYLTVYGSIAGANSIFTILRAFLFAYGTIHAATVIHNRLLSRVMKATVTFFDTTPTGRILNRFSSDLYCVDDTLPFILNIFLANIFGLLGMLVMITYGLPWIGIVLLPLAAIYYSIQRYYRCTSRELKRLSSLTLSPIYTHFSETLTGISTIRATRAMSRFERENQLRLELNQRCCFASNTAMQWLDIRLQMIGVAVVTAIAGIAIIQHQKKLGNPGLVGLSLSYALSVTNLLSGLITSFTMTETMMVSVERAEEYATEIPIEPQEELLQVAPDWPSQGQVEFQQVVLAYRSDLPNALDGVTFTIYPGEKVGIVGRTGSGKSTLFLALFRMVELKAGHILLDNTDSRSVGLKELRSRLAIIPQDPFLFSGTIRENLDPLGRHTDADLHQVLEQCHLQKVTAEMGGLDGEVGERGKSLSVGQRQLVCLARALLTQAKILCLDEATASVDQKTDRLLQLTIRQRFADKTVLTIAHRLNTILDSDRVLVMHAGKVAELDSPAALSQKRDSLFQHLLHSGQQ</sequence>
<evidence type="ECO:0000256" key="21">
    <source>
        <dbReference type="ARBA" id="ARBA00067405"/>
    </source>
</evidence>
<evidence type="ECO:0000256" key="15">
    <source>
        <dbReference type="ARBA" id="ARBA00024220"/>
    </source>
</evidence>
<dbReference type="Proteomes" id="UP001142489">
    <property type="component" value="Unassembled WGS sequence"/>
</dbReference>
<dbReference type="CDD" id="cd03244">
    <property type="entry name" value="ABCC_MRP_domain2"/>
    <property type="match status" value="1"/>
</dbReference>
<dbReference type="InterPro" id="IPR050173">
    <property type="entry name" value="ABC_transporter_C-like"/>
</dbReference>
<dbReference type="EC" id="7.6.2.3" evidence="15"/>
<feature type="domain" description="ABC transporter" evidence="24">
    <location>
        <begin position="1296"/>
        <end position="1529"/>
    </location>
</feature>
<dbReference type="OrthoDB" id="6500128at2759"/>
<keyword evidence="13" id="KW-0445">Lipid transport</keyword>
<dbReference type="PROSITE" id="PS00211">
    <property type="entry name" value="ABC_TRANSPORTER_1"/>
    <property type="match status" value="2"/>
</dbReference>
<keyword evidence="9" id="KW-0547">Nucleotide-binding</keyword>
<dbReference type="CDD" id="cd03250">
    <property type="entry name" value="ABCC_MRP_domain1"/>
    <property type="match status" value="1"/>
</dbReference>
<dbReference type="EMBL" id="JAPFRF010000002">
    <property type="protein sequence ID" value="KAJ7340910.1"/>
    <property type="molecule type" value="Genomic_DNA"/>
</dbReference>
<dbReference type="FunFam" id="3.40.50.300:FF:000163">
    <property type="entry name" value="Multidrug resistance-associated protein member 4"/>
    <property type="match status" value="1"/>
</dbReference>
<feature type="transmembrane region" description="Helical" evidence="23">
    <location>
        <begin position="29"/>
        <end position="50"/>
    </location>
</feature>
<evidence type="ECO:0000313" key="26">
    <source>
        <dbReference type="EMBL" id="KAJ7340910.1"/>
    </source>
</evidence>
<keyword evidence="11" id="KW-1278">Translocase</keyword>
<keyword evidence="8" id="KW-0677">Repeat</keyword>
<keyword evidence="12 23" id="KW-1133">Transmembrane helix</keyword>
<comment type="catalytic activity">
    <reaction evidence="18">
        <text>leukotriene C4(in) + ATP + H2O = leukotriene C4(out) + ADP + phosphate + H(+)</text>
        <dbReference type="Rhea" id="RHEA:38963"/>
        <dbReference type="ChEBI" id="CHEBI:15377"/>
        <dbReference type="ChEBI" id="CHEBI:15378"/>
        <dbReference type="ChEBI" id="CHEBI:30616"/>
        <dbReference type="ChEBI" id="CHEBI:43474"/>
        <dbReference type="ChEBI" id="CHEBI:57973"/>
        <dbReference type="ChEBI" id="CHEBI:456216"/>
    </reaction>
    <physiologicalReaction direction="left-to-right" evidence="18">
        <dbReference type="Rhea" id="RHEA:38964"/>
    </physiologicalReaction>
</comment>
<feature type="domain" description="ABC transmembrane type-1" evidence="25">
    <location>
        <begin position="337"/>
        <end position="613"/>
    </location>
</feature>
<dbReference type="GO" id="GO:0016887">
    <property type="term" value="F:ATP hydrolysis activity"/>
    <property type="evidence" value="ECO:0007669"/>
    <property type="project" value="InterPro"/>
</dbReference>
<comment type="caution">
    <text evidence="26">The sequence shown here is derived from an EMBL/GenBank/DDBJ whole genome shotgun (WGS) entry which is preliminary data.</text>
</comment>
<feature type="transmembrane region" description="Helical" evidence="23">
    <location>
        <begin position="1234"/>
        <end position="1257"/>
    </location>
</feature>
<evidence type="ECO:0000256" key="14">
    <source>
        <dbReference type="ARBA" id="ARBA00023136"/>
    </source>
</evidence>
<dbReference type="SUPFAM" id="SSF52540">
    <property type="entry name" value="P-loop containing nucleoside triphosphate hydrolases"/>
    <property type="match status" value="2"/>
</dbReference>
<feature type="transmembrane region" description="Helical" evidence="23">
    <location>
        <begin position="1203"/>
        <end position="1222"/>
    </location>
</feature>
<feature type="transmembrane region" description="Helical" evidence="23">
    <location>
        <begin position="371"/>
        <end position="391"/>
    </location>
</feature>
<accession>A0A9Q0Y1Z8</accession>
<feature type="transmembrane region" description="Helical" evidence="23">
    <location>
        <begin position="933"/>
        <end position="953"/>
    </location>
</feature>
<dbReference type="Pfam" id="PF00005">
    <property type="entry name" value="ABC_tran"/>
    <property type="match status" value="2"/>
</dbReference>
<evidence type="ECO:0000256" key="1">
    <source>
        <dbReference type="ARBA" id="ARBA00004554"/>
    </source>
</evidence>
<dbReference type="InterPro" id="IPR036640">
    <property type="entry name" value="ABC1_TM_sf"/>
</dbReference>
<dbReference type="GO" id="GO:0015431">
    <property type="term" value="F:ABC-type glutathione S-conjugate transporter activity"/>
    <property type="evidence" value="ECO:0007669"/>
    <property type="project" value="UniProtKB-EC"/>
</dbReference>
<evidence type="ECO:0000256" key="6">
    <source>
        <dbReference type="ARBA" id="ARBA00022553"/>
    </source>
</evidence>
<evidence type="ECO:0000256" key="12">
    <source>
        <dbReference type="ARBA" id="ARBA00022989"/>
    </source>
</evidence>
<evidence type="ECO:0000256" key="10">
    <source>
        <dbReference type="ARBA" id="ARBA00022840"/>
    </source>
</evidence>
<dbReference type="Pfam" id="PF00664">
    <property type="entry name" value="ABC_membrane"/>
    <property type="match status" value="2"/>
</dbReference>
<evidence type="ECO:0000256" key="16">
    <source>
        <dbReference type="ARBA" id="ARBA00034018"/>
    </source>
</evidence>
<dbReference type="GO" id="GO:0016323">
    <property type="term" value="C:basolateral plasma membrane"/>
    <property type="evidence" value="ECO:0007669"/>
    <property type="project" value="UniProtKB-SubCell"/>
</dbReference>